<dbReference type="PROSITE" id="PS00463">
    <property type="entry name" value="ZN2_CY6_FUNGAL_1"/>
    <property type="match status" value="1"/>
</dbReference>
<protein>
    <recommendedName>
        <fullName evidence="7">Zn(2)-C6 fungal-type domain-containing protein</fullName>
    </recommendedName>
</protein>
<organism evidence="8 9">
    <name type="scientific">Pleurostoma richardsiae</name>
    <dbReference type="NCBI Taxonomy" id="41990"/>
    <lineage>
        <taxon>Eukaryota</taxon>
        <taxon>Fungi</taxon>
        <taxon>Dikarya</taxon>
        <taxon>Ascomycota</taxon>
        <taxon>Pezizomycotina</taxon>
        <taxon>Sordariomycetes</taxon>
        <taxon>Sordariomycetidae</taxon>
        <taxon>Calosphaeriales</taxon>
        <taxon>Pleurostomataceae</taxon>
        <taxon>Pleurostoma</taxon>
    </lineage>
</organism>
<dbReference type="GO" id="GO:0000981">
    <property type="term" value="F:DNA-binding transcription factor activity, RNA polymerase II-specific"/>
    <property type="evidence" value="ECO:0007669"/>
    <property type="project" value="InterPro"/>
</dbReference>
<evidence type="ECO:0000256" key="1">
    <source>
        <dbReference type="ARBA" id="ARBA00004123"/>
    </source>
</evidence>
<name>A0AA38RIK0_9PEZI</name>
<dbReference type="GO" id="GO:0005634">
    <property type="term" value="C:nucleus"/>
    <property type="evidence" value="ECO:0007669"/>
    <property type="project" value="UniProtKB-SubCell"/>
</dbReference>
<feature type="domain" description="Zn(2)-C6 fungal-type" evidence="7">
    <location>
        <begin position="21"/>
        <end position="51"/>
    </location>
</feature>
<dbReference type="InterPro" id="IPR036864">
    <property type="entry name" value="Zn2-C6_fun-type_DNA-bd_sf"/>
</dbReference>
<dbReference type="EMBL" id="JANBVO010000068">
    <property type="protein sequence ID" value="KAJ9131360.1"/>
    <property type="molecule type" value="Genomic_DNA"/>
</dbReference>
<evidence type="ECO:0000256" key="2">
    <source>
        <dbReference type="ARBA" id="ARBA00022723"/>
    </source>
</evidence>
<evidence type="ECO:0000256" key="5">
    <source>
        <dbReference type="ARBA" id="ARBA00023242"/>
    </source>
</evidence>
<dbReference type="PROSITE" id="PS50048">
    <property type="entry name" value="ZN2_CY6_FUNGAL_2"/>
    <property type="match status" value="1"/>
</dbReference>
<keyword evidence="9" id="KW-1185">Reference proteome</keyword>
<keyword evidence="2" id="KW-0479">Metal-binding</keyword>
<evidence type="ECO:0000313" key="9">
    <source>
        <dbReference type="Proteomes" id="UP001174694"/>
    </source>
</evidence>
<evidence type="ECO:0000256" key="4">
    <source>
        <dbReference type="ARBA" id="ARBA00023163"/>
    </source>
</evidence>
<comment type="subcellular location">
    <subcellularLocation>
        <location evidence="1">Nucleus</location>
    </subcellularLocation>
</comment>
<feature type="compositionally biased region" description="Basic and acidic residues" evidence="6">
    <location>
        <begin position="170"/>
        <end position="181"/>
    </location>
</feature>
<dbReference type="SMART" id="SM00066">
    <property type="entry name" value="GAL4"/>
    <property type="match status" value="1"/>
</dbReference>
<accession>A0AA38RIK0</accession>
<dbReference type="Gene3D" id="4.10.240.10">
    <property type="entry name" value="Zn(2)-C6 fungal-type DNA-binding domain"/>
    <property type="match status" value="1"/>
</dbReference>
<dbReference type="Pfam" id="PF00172">
    <property type="entry name" value="Zn_clus"/>
    <property type="match status" value="1"/>
</dbReference>
<evidence type="ECO:0000256" key="3">
    <source>
        <dbReference type="ARBA" id="ARBA00023015"/>
    </source>
</evidence>
<comment type="caution">
    <text evidence="8">The sequence shown here is derived from an EMBL/GenBank/DDBJ whole genome shotgun (WGS) entry which is preliminary data.</text>
</comment>
<feature type="compositionally biased region" description="Polar residues" evidence="6">
    <location>
        <begin position="117"/>
        <end position="127"/>
    </location>
</feature>
<gene>
    <name evidence="8" type="ORF">NKR23_g11737</name>
</gene>
<feature type="compositionally biased region" description="Polar residues" evidence="6">
    <location>
        <begin position="144"/>
        <end position="163"/>
    </location>
</feature>
<dbReference type="SUPFAM" id="SSF57701">
    <property type="entry name" value="Zn2/Cys6 DNA-binding domain"/>
    <property type="match status" value="1"/>
</dbReference>
<evidence type="ECO:0000313" key="8">
    <source>
        <dbReference type="EMBL" id="KAJ9131360.1"/>
    </source>
</evidence>
<feature type="compositionally biased region" description="Polar residues" evidence="6">
    <location>
        <begin position="75"/>
        <end position="93"/>
    </location>
</feature>
<dbReference type="GO" id="GO:0008270">
    <property type="term" value="F:zinc ion binding"/>
    <property type="evidence" value="ECO:0007669"/>
    <property type="project" value="InterPro"/>
</dbReference>
<dbReference type="CDD" id="cd00067">
    <property type="entry name" value="GAL4"/>
    <property type="match status" value="1"/>
</dbReference>
<dbReference type="AlphaFoldDB" id="A0AA38RIK0"/>
<dbReference type="PANTHER" id="PTHR47338">
    <property type="entry name" value="ZN(II)2CYS6 TRANSCRIPTION FACTOR (EUROFUNG)-RELATED"/>
    <property type="match status" value="1"/>
</dbReference>
<keyword evidence="4" id="KW-0804">Transcription</keyword>
<feature type="region of interest" description="Disordered" evidence="6">
    <location>
        <begin position="49"/>
        <end position="181"/>
    </location>
</feature>
<sequence length="197" mass="20620">MSAHQTGNRDAGEDVGSSPLACRRCKRRKVKCNRALPDCLMCIKTGASCEYPISPEKPGPKLGSSHKKRRVHSRAGTSLQATAAARSSISGVSTAPGGIIHDNSNALSPRQRVDDPGTSSLVETPSVASGAAQDDGANPPGAPTFSQIMYPSHETQTRPQSPSVYGPSPDKPKGPSKEDIKTVCEGLKISNGAYRAL</sequence>
<feature type="compositionally biased region" description="Basic residues" evidence="6">
    <location>
        <begin position="64"/>
        <end position="73"/>
    </location>
</feature>
<evidence type="ECO:0000259" key="7">
    <source>
        <dbReference type="PROSITE" id="PS50048"/>
    </source>
</evidence>
<dbReference type="PANTHER" id="PTHR47338:SF20">
    <property type="entry name" value="ZN(II)2CYS6 TRANSCRIPTION FACTOR (EUROFUNG)"/>
    <property type="match status" value="1"/>
</dbReference>
<dbReference type="Proteomes" id="UP001174694">
    <property type="component" value="Unassembled WGS sequence"/>
</dbReference>
<dbReference type="InterPro" id="IPR050815">
    <property type="entry name" value="TF_fung"/>
</dbReference>
<reference evidence="8" key="1">
    <citation type="submission" date="2022-07" db="EMBL/GenBank/DDBJ databases">
        <title>Fungi with potential for degradation of polypropylene.</title>
        <authorList>
            <person name="Gostincar C."/>
        </authorList>
    </citation>
    <scope>NUCLEOTIDE SEQUENCE</scope>
    <source>
        <strain evidence="8">EXF-13308</strain>
    </source>
</reference>
<proteinExistence type="predicted"/>
<dbReference type="InterPro" id="IPR001138">
    <property type="entry name" value="Zn2Cys6_DnaBD"/>
</dbReference>
<evidence type="ECO:0000256" key="6">
    <source>
        <dbReference type="SAM" id="MobiDB-lite"/>
    </source>
</evidence>
<keyword evidence="3" id="KW-0805">Transcription regulation</keyword>
<keyword evidence="5" id="KW-0539">Nucleus</keyword>